<dbReference type="SUPFAM" id="SSF53474">
    <property type="entry name" value="alpha/beta-Hydrolases"/>
    <property type="match status" value="1"/>
</dbReference>
<dbReference type="GO" id="GO:0015994">
    <property type="term" value="P:chlorophyll metabolic process"/>
    <property type="evidence" value="ECO:0007669"/>
    <property type="project" value="TreeGrafter"/>
</dbReference>
<sequence>MTHPVKLRMYAQHARSLVIFGVAAVSLCSSQFSHSALAFQPALVLPVRTGILIHREASKRVQFSSRTPLLSSPTGTTVDTDVERNMPTKTPLVQRKYKTYLWKKHLHSYNINYRMEGPLDGPPVLLVHGFGANVNHFRYQFPALVEAGYRVYAIDLLGFGASDKPKEEEYCIELWVDLLVDFLKAMDMDMGSDERKSNKWVVGGNSIGGLCSLSVTEKLPDLVRGCVLFNCSGGMTGFRYTELPIFIRPILYFVQKVVLGQHLGGRFFQNFKSRENVESILVQQGVYGDTTNVNDELLEILLGPSEDDGAQEVFLKVFAGPPGPTPESILPNINVPILALWGDSDPWTPLEGGLHPGSTFGNYTDDFKLVSLPGAGHCPHDEAPGLVNKEMISWLKELDV</sequence>
<dbReference type="GO" id="GO:0009507">
    <property type="term" value="C:chloroplast"/>
    <property type="evidence" value="ECO:0007669"/>
    <property type="project" value="TreeGrafter"/>
</dbReference>
<feature type="domain" description="AB hydrolase-1" evidence="1">
    <location>
        <begin position="124"/>
        <end position="388"/>
    </location>
</feature>
<dbReference type="Pfam" id="PF12697">
    <property type="entry name" value="Abhydrolase_6"/>
    <property type="match status" value="1"/>
</dbReference>
<dbReference type="PANTHER" id="PTHR46438">
    <property type="entry name" value="ALPHA/BETA-HYDROLASES SUPERFAMILY PROTEIN"/>
    <property type="match status" value="1"/>
</dbReference>
<dbReference type="GO" id="GO:0047746">
    <property type="term" value="F:chlorophyllase activity"/>
    <property type="evidence" value="ECO:0007669"/>
    <property type="project" value="TreeGrafter"/>
</dbReference>
<evidence type="ECO:0000259" key="1">
    <source>
        <dbReference type="Pfam" id="PF12697"/>
    </source>
</evidence>
<dbReference type="InterPro" id="IPR000073">
    <property type="entry name" value="AB_hydrolase_1"/>
</dbReference>
<gene>
    <name evidence="2" type="ORF">ASEP1449_LOCUS12371</name>
</gene>
<dbReference type="PANTHER" id="PTHR46438:SF7">
    <property type="entry name" value="ALPHA_BETA-HYDROLASES SUPERFAMILY PROTEIN"/>
    <property type="match status" value="1"/>
</dbReference>
<organism evidence="2">
    <name type="scientific">Attheya septentrionalis</name>
    <dbReference type="NCBI Taxonomy" id="420275"/>
    <lineage>
        <taxon>Eukaryota</taxon>
        <taxon>Sar</taxon>
        <taxon>Stramenopiles</taxon>
        <taxon>Ochrophyta</taxon>
        <taxon>Bacillariophyta</taxon>
        <taxon>Coscinodiscophyceae</taxon>
        <taxon>Chaetocerotophycidae</taxon>
        <taxon>Chaetocerotales</taxon>
        <taxon>Attheyaceae</taxon>
        <taxon>Attheya</taxon>
    </lineage>
</organism>
<accession>A0A7S2UKP1</accession>
<proteinExistence type="predicted"/>
<name>A0A7S2UKP1_9STRA</name>
<dbReference type="EMBL" id="HBHQ01018465">
    <property type="protein sequence ID" value="CAD9820538.1"/>
    <property type="molecule type" value="Transcribed_RNA"/>
</dbReference>
<protein>
    <recommendedName>
        <fullName evidence="1">AB hydrolase-1 domain-containing protein</fullName>
    </recommendedName>
</protein>
<dbReference type="PRINTS" id="PR00412">
    <property type="entry name" value="EPOXHYDRLASE"/>
</dbReference>
<dbReference type="PRINTS" id="PR00111">
    <property type="entry name" value="ABHYDROLASE"/>
</dbReference>
<evidence type="ECO:0000313" key="2">
    <source>
        <dbReference type="EMBL" id="CAD9820538.1"/>
    </source>
</evidence>
<dbReference type="Gene3D" id="3.40.50.1820">
    <property type="entry name" value="alpha/beta hydrolase"/>
    <property type="match status" value="1"/>
</dbReference>
<dbReference type="AlphaFoldDB" id="A0A7S2UKP1"/>
<dbReference type="InterPro" id="IPR029058">
    <property type="entry name" value="AB_hydrolase_fold"/>
</dbReference>
<reference evidence="2" key="1">
    <citation type="submission" date="2021-01" db="EMBL/GenBank/DDBJ databases">
        <authorList>
            <person name="Corre E."/>
            <person name="Pelletier E."/>
            <person name="Niang G."/>
            <person name="Scheremetjew M."/>
            <person name="Finn R."/>
            <person name="Kale V."/>
            <person name="Holt S."/>
            <person name="Cochrane G."/>
            <person name="Meng A."/>
            <person name="Brown T."/>
            <person name="Cohen L."/>
        </authorList>
    </citation>
    <scope>NUCLEOTIDE SEQUENCE</scope>
    <source>
        <strain evidence="2">CCMP2084</strain>
    </source>
</reference>
<dbReference type="InterPro" id="IPR000639">
    <property type="entry name" value="Epox_hydrolase-like"/>
</dbReference>